<gene>
    <name evidence="1" type="ORF">ACFOFO_06275</name>
</gene>
<comment type="caution">
    <text evidence="1">The sequence shown here is derived from an EMBL/GenBank/DDBJ whole genome shotgun (WGS) entry which is preliminary data.</text>
</comment>
<evidence type="ECO:0000313" key="2">
    <source>
        <dbReference type="Proteomes" id="UP001595530"/>
    </source>
</evidence>
<sequence>MSDPIDLQRFVDAQQPVYAQVCAELRAGNKRSHWMWFVFPQIQGLGHSAIARKFALSGASEAIAYLQHSVLGPRLLECSALVLAVDGPNIGRSIEDIFGYPDYLKFRSCMTLFAHADPGNQVFDACLRKYFDGKPDPETLARL</sequence>
<protein>
    <submittedName>
        <fullName evidence="1">DUF1810 domain-containing protein</fullName>
    </submittedName>
</protein>
<dbReference type="InterPro" id="IPR036287">
    <property type="entry name" value="Rv1873-like_sf"/>
</dbReference>
<keyword evidence="2" id="KW-1185">Reference proteome</keyword>
<dbReference type="Gene3D" id="1.25.40.380">
    <property type="entry name" value="Protein of unknown function DUF1810"/>
    <property type="match status" value="1"/>
</dbReference>
<dbReference type="RefSeq" id="WP_390321788.1">
    <property type="nucleotide sequence ID" value="NZ_JBHRTP010000018.1"/>
</dbReference>
<dbReference type="SUPFAM" id="SSF140736">
    <property type="entry name" value="Rv1873-like"/>
    <property type="match status" value="1"/>
</dbReference>
<organism evidence="1 2">
    <name type="scientific">Undibacterium arcticum</name>
    <dbReference type="NCBI Taxonomy" id="1762892"/>
    <lineage>
        <taxon>Bacteria</taxon>
        <taxon>Pseudomonadati</taxon>
        <taxon>Pseudomonadota</taxon>
        <taxon>Betaproteobacteria</taxon>
        <taxon>Burkholderiales</taxon>
        <taxon>Oxalobacteraceae</taxon>
        <taxon>Undibacterium</taxon>
    </lineage>
</organism>
<evidence type="ECO:0000313" key="1">
    <source>
        <dbReference type="EMBL" id="MFC3107568.1"/>
    </source>
</evidence>
<dbReference type="Proteomes" id="UP001595530">
    <property type="component" value="Unassembled WGS sequence"/>
</dbReference>
<dbReference type="PIRSF" id="PIRSF008546">
    <property type="entry name" value="UCP008546"/>
    <property type="match status" value="1"/>
</dbReference>
<accession>A0ABV7EXR5</accession>
<dbReference type="EMBL" id="JBHRTP010000018">
    <property type="protein sequence ID" value="MFC3107568.1"/>
    <property type="molecule type" value="Genomic_DNA"/>
</dbReference>
<reference evidence="2" key="1">
    <citation type="journal article" date="2019" name="Int. J. Syst. Evol. Microbiol.">
        <title>The Global Catalogue of Microorganisms (GCM) 10K type strain sequencing project: providing services to taxonomists for standard genome sequencing and annotation.</title>
        <authorList>
            <consortium name="The Broad Institute Genomics Platform"/>
            <consortium name="The Broad Institute Genome Sequencing Center for Infectious Disease"/>
            <person name="Wu L."/>
            <person name="Ma J."/>
        </authorList>
    </citation>
    <scope>NUCLEOTIDE SEQUENCE [LARGE SCALE GENOMIC DNA]</scope>
    <source>
        <strain evidence="2">KCTC 42986</strain>
    </source>
</reference>
<dbReference type="InterPro" id="IPR014937">
    <property type="entry name" value="DUF1810"/>
</dbReference>
<name>A0ABV7EXR5_9BURK</name>
<proteinExistence type="predicted"/>
<dbReference type="Pfam" id="PF08837">
    <property type="entry name" value="DUF1810"/>
    <property type="match status" value="1"/>
</dbReference>